<dbReference type="EMBL" id="BDIP01004638">
    <property type="protein sequence ID" value="GCA63701.1"/>
    <property type="molecule type" value="Genomic_DNA"/>
</dbReference>
<organism evidence="2 3">
    <name type="scientific">Kipferlia bialata</name>
    <dbReference type="NCBI Taxonomy" id="797122"/>
    <lineage>
        <taxon>Eukaryota</taxon>
        <taxon>Metamonada</taxon>
        <taxon>Carpediemonas-like organisms</taxon>
        <taxon>Kipferlia</taxon>
    </lineage>
</organism>
<dbReference type="GO" id="GO:0006400">
    <property type="term" value="P:tRNA modification"/>
    <property type="evidence" value="ECO:0007669"/>
    <property type="project" value="InterPro"/>
</dbReference>
<dbReference type="AlphaFoldDB" id="A0A391NQ88"/>
<dbReference type="InterPro" id="IPR007537">
    <property type="entry name" value="tRNAHis_GuaTrfase_Thg1"/>
</dbReference>
<keyword evidence="2" id="KW-0548">Nucleotidyltransferase</keyword>
<dbReference type="Gene3D" id="3.30.70.3000">
    <property type="match status" value="1"/>
</dbReference>
<reference evidence="2 3" key="1">
    <citation type="journal article" date="2018" name="PLoS ONE">
        <title>The draft genome of Kipferlia bialata reveals reductive genome evolution in fornicate parasites.</title>
        <authorList>
            <person name="Tanifuji G."/>
            <person name="Takabayashi S."/>
            <person name="Kume K."/>
            <person name="Takagi M."/>
            <person name="Nakayama T."/>
            <person name="Kamikawa R."/>
            <person name="Inagaki Y."/>
            <person name="Hashimoto T."/>
        </authorList>
    </citation>
    <scope>NUCLEOTIDE SEQUENCE [LARGE SCALE GENOMIC DNA]</scope>
    <source>
        <strain evidence="2">NY0173</strain>
    </source>
</reference>
<keyword evidence="3" id="KW-1185">Reference proteome</keyword>
<evidence type="ECO:0000313" key="3">
    <source>
        <dbReference type="Proteomes" id="UP000265618"/>
    </source>
</evidence>
<keyword evidence="2" id="KW-0808">Transferase</keyword>
<dbReference type="InterPro" id="IPR038469">
    <property type="entry name" value="tRNAHis_GuaTrfase_Thg1_sf"/>
</dbReference>
<accession>A0A391NQ88</accession>
<comment type="caution">
    <text evidence="2">The sequence shown here is derived from an EMBL/GenBank/DDBJ whole genome shotgun (WGS) entry which is preliminary data.</text>
</comment>
<evidence type="ECO:0000313" key="2">
    <source>
        <dbReference type="EMBL" id="GCA63701.1"/>
    </source>
</evidence>
<proteinExistence type="predicted"/>
<protein>
    <submittedName>
        <fullName evidence="2">tRNAHis guanylyltransferase Thg1</fullName>
    </submittedName>
</protein>
<dbReference type="PANTHER" id="PTHR12729:SF1">
    <property type="entry name" value="TRNAHIS GUANYLYLTRANSFERASE CATALYTIC DOMAIN-CONTAINING PROTEIN"/>
    <property type="match status" value="1"/>
</dbReference>
<dbReference type="GO" id="GO:0008193">
    <property type="term" value="F:tRNA guanylyltransferase activity"/>
    <property type="evidence" value="ECO:0007669"/>
    <property type="project" value="InterPro"/>
</dbReference>
<dbReference type="OrthoDB" id="5959761at2759"/>
<dbReference type="Pfam" id="PF04446">
    <property type="entry name" value="Thg1"/>
    <property type="match status" value="1"/>
</dbReference>
<dbReference type="PANTHER" id="PTHR12729">
    <property type="entry name" value="TRNA(HIS) GUANYLYLTRANSFERASE-RELATED"/>
    <property type="match status" value="1"/>
</dbReference>
<feature type="domain" description="tRNAHis guanylyltransferase catalytic" evidence="1">
    <location>
        <begin position="13"/>
        <end position="174"/>
    </location>
</feature>
<name>A0A391NQ88_9EUKA</name>
<dbReference type="GO" id="GO:0000287">
    <property type="term" value="F:magnesium ion binding"/>
    <property type="evidence" value="ECO:0007669"/>
    <property type="project" value="InterPro"/>
</dbReference>
<dbReference type="InterPro" id="IPR024956">
    <property type="entry name" value="tRNAHis_GuaTrfase_cat"/>
</dbReference>
<dbReference type="Proteomes" id="UP000265618">
    <property type="component" value="Unassembled WGS sequence"/>
</dbReference>
<sequence length="293" mass="33946">MPEATRESLGDWMKRLEVESLTVTHLMPYHSYVLRLDGKNFSTFTTGFRKPFDPLFLDVMLRTTTDVAKKFQVPVSYTHSDEISLLFPAVCTQEEYERADPGKRVEPREYKGRVIKLLTLTAAYTSARFNYWMASLVGEHRAAYALTMSQKDLEAFCGKLTAHECMFDSRLVLLTDPKELVLHQIWRHRDCYRNSVSSIARHLLTKEQIFGRKTGDMVAMMEAEGGEDVLAEYQPYLAGFYVKRERYEAEVEYTRNGEVHKVVATRSRHTPRQYEVTQYTDATHTLTTAPVWD</sequence>
<evidence type="ECO:0000259" key="1">
    <source>
        <dbReference type="Pfam" id="PF04446"/>
    </source>
</evidence>
<gene>
    <name evidence="2" type="ORF">KIPB_011427</name>
</gene>